<organism evidence="3 4">
    <name type="scientific">Salicibibacter cibarius</name>
    <dbReference type="NCBI Taxonomy" id="2743000"/>
    <lineage>
        <taxon>Bacteria</taxon>
        <taxon>Bacillati</taxon>
        <taxon>Bacillota</taxon>
        <taxon>Bacilli</taxon>
        <taxon>Bacillales</taxon>
        <taxon>Bacillaceae</taxon>
        <taxon>Salicibibacter</taxon>
    </lineage>
</organism>
<sequence length="308" mass="35129">MLGITHLRHISLITPTLNEQSNYYESVWGLDKVYEDDQSVSFRGAGPENHILNLRAGDRKALHHIGFGMADNIAVDQAAEKLKELNIPIVSEPSYLDEEGGGYGMRFLDPDGRCIELSAWVEVHTSYWRKKDVDPMKLNHVVLNTPNIDEAVDFYTTVLGFKVSDWSEHQMAFLRCNKNHHSIAFNQAEHASVNHIAYEVDSVDEVMRGIKNVRKNGFEELWGPGRHGPGNNIFCYFKDPAGFVIEYTCYIITIEDESKWESFVWKRVPHLIDRWGIAGPPSKEARAAMAGEPDEGWAKKELEEQFHQ</sequence>
<dbReference type="Proteomes" id="UP000595823">
    <property type="component" value="Chromosome"/>
</dbReference>
<dbReference type="InterPro" id="IPR004360">
    <property type="entry name" value="Glyas_Fos-R_dOase_dom"/>
</dbReference>
<evidence type="ECO:0000313" key="3">
    <source>
        <dbReference type="EMBL" id="QQK74445.1"/>
    </source>
</evidence>
<dbReference type="PANTHER" id="PTHR36113">
    <property type="entry name" value="LYASE, PUTATIVE-RELATED-RELATED"/>
    <property type="match status" value="1"/>
</dbReference>
<evidence type="ECO:0000256" key="1">
    <source>
        <dbReference type="SAM" id="MobiDB-lite"/>
    </source>
</evidence>
<dbReference type="InterPro" id="IPR037523">
    <property type="entry name" value="VOC_core"/>
</dbReference>
<keyword evidence="4" id="KW-1185">Reference proteome</keyword>
<dbReference type="AlphaFoldDB" id="A0A7T6YZZ7"/>
<proteinExistence type="predicted"/>
<evidence type="ECO:0000313" key="4">
    <source>
        <dbReference type="Proteomes" id="UP000595823"/>
    </source>
</evidence>
<dbReference type="CDD" id="cd08362">
    <property type="entry name" value="BphC5-RrK37_N_like"/>
    <property type="match status" value="1"/>
</dbReference>
<evidence type="ECO:0000259" key="2">
    <source>
        <dbReference type="PROSITE" id="PS51819"/>
    </source>
</evidence>
<feature type="compositionally biased region" description="Basic and acidic residues" evidence="1">
    <location>
        <begin position="296"/>
        <end position="308"/>
    </location>
</feature>
<feature type="region of interest" description="Disordered" evidence="1">
    <location>
        <begin position="285"/>
        <end position="308"/>
    </location>
</feature>
<feature type="domain" description="VOC" evidence="2">
    <location>
        <begin position="6"/>
        <end position="120"/>
    </location>
</feature>
<reference evidence="3 4" key="1">
    <citation type="submission" date="2020-06" db="EMBL/GenBank/DDBJ databases">
        <title>Genomic analysis of Salicibibacter sp. NKC5-3.</title>
        <authorList>
            <person name="Oh Y.J."/>
        </authorList>
    </citation>
    <scope>NUCLEOTIDE SEQUENCE [LARGE SCALE GENOMIC DNA]</scope>
    <source>
        <strain evidence="3 4">NKC5-3</strain>
    </source>
</reference>
<dbReference type="Pfam" id="PF00903">
    <property type="entry name" value="Glyoxalase"/>
    <property type="match status" value="2"/>
</dbReference>
<dbReference type="PANTHER" id="PTHR36113:SF3">
    <property type="entry name" value="SLL5075 PROTEIN"/>
    <property type="match status" value="1"/>
</dbReference>
<dbReference type="RefSeq" id="WP_200126639.1">
    <property type="nucleotide sequence ID" value="NZ_CP054705.1"/>
</dbReference>
<dbReference type="Gene3D" id="3.10.180.10">
    <property type="entry name" value="2,3-Dihydroxybiphenyl 1,2-Dioxygenase, domain 1"/>
    <property type="match status" value="2"/>
</dbReference>
<gene>
    <name evidence="3" type="ORF">HUG15_01695</name>
</gene>
<dbReference type="PROSITE" id="PS51819">
    <property type="entry name" value="VOC"/>
    <property type="match status" value="2"/>
</dbReference>
<protein>
    <submittedName>
        <fullName evidence="3">VOC family protein</fullName>
    </submittedName>
</protein>
<feature type="domain" description="VOC" evidence="2">
    <location>
        <begin position="137"/>
        <end position="250"/>
    </location>
</feature>
<name>A0A7T6YZZ7_9BACI</name>
<dbReference type="InterPro" id="IPR029068">
    <property type="entry name" value="Glyas_Bleomycin-R_OHBP_Dase"/>
</dbReference>
<dbReference type="EMBL" id="CP054705">
    <property type="protein sequence ID" value="QQK74445.1"/>
    <property type="molecule type" value="Genomic_DNA"/>
</dbReference>
<dbReference type="InterPro" id="IPR051332">
    <property type="entry name" value="Fosfomycin_Res_Enzymes"/>
</dbReference>
<dbReference type="SUPFAM" id="SSF54593">
    <property type="entry name" value="Glyoxalase/Bleomycin resistance protein/Dihydroxybiphenyl dioxygenase"/>
    <property type="match status" value="1"/>
</dbReference>
<dbReference type="KEGG" id="scia:HUG15_01695"/>
<accession>A0A7T6YZZ7</accession>